<dbReference type="InterPro" id="IPR036157">
    <property type="entry name" value="dUTPase-like_sf"/>
</dbReference>
<protein>
    <submittedName>
        <fullName evidence="6">POK9 protein</fullName>
    </submittedName>
</protein>
<dbReference type="PROSITE" id="PS00141">
    <property type="entry name" value="ASP_PROTEASE"/>
    <property type="match status" value="1"/>
</dbReference>
<evidence type="ECO:0000256" key="3">
    <source>
        <dbReference type="ARBA" id="ARBA00022801"/>
    </source>
</evidence>
<organism evidence="6 7">
    <name type="scientific">Onychorhynchus coronatus</name>
    <name type="common">Royal flycatcher</name>
    <dbReference type="NCBI Taxonomy" id="360224"/>
    <lineage>
        <taxon>Eukaryota</taxon>
        <taxon>Metazoa</taxon>
        <taxon>Chordata</taxon>
        <taxon>Craniata</taxon>
        <taxon>Vertebrata</taxon>
        <taxon>Euteleostomi</taxon>
        <taxon>Archelosauria</taxon>
        <taxon>Archosauria</taxon>
        <taxon>Dinosauria</taxon>
        <taxon>Saurischia</taxon>
        <taxon>Theropoda</taxon>
        <taxon>Coelurosauria</taxon>
        <taxon>Aves</taxon>
        <taxon>Neognathae</taxon>
        <taxon>Neoaves</taxon>
        <taxon>Telluraves</taxon>
        <taxon>Australaves</taxon>
        <taxon>Passeriformes</taxon>
        <taxon>Tyrannidae</taxon>
        <taxon>Onychorhynchus</taxon>
    </lineage>
</organism>
<keyword evidence="1" id="KW-0645">Protease</keyword>
<evidence type="ECO:0000256" key="2">
    <source>
        <dbReference type="ARBA" id="ARBA00022750"/>
    </source>
</evidence>
<dbReference type="InterPro" id="IPR018061">
    <property type="entry name" value="Retropepsins"/>
</dbReference>
<feature type="non-terminal residue" evidence="6">
    <location>
        <position position="1"/>
    </location>
</feature>
<proteinExistence type="predicted"/>
<dbReference type="AlphaFoldDB" id="A0A7K6ADR4"/>
<dbReference type="GO" id="GO:0006508">
    <property type="term" value="P:proteolysis"/>
    <property type="evidence" value="ECO:0007669"/>
    <property type="project" value="UniProtKB-KW"/>
</dbReference>
<dbReference type="Pfam" id="PF00077">
    <property type="entry name" value="RVP"/>
    <property type="match status" value="1"/>
</dbReference>
<dbReference type="EMBL" id="VZRK01001378">
    <property type="protein sequence ID" value="NWU88105.1"/>
    <property type="molecule type" value="Genomic_DNA"/>
</dbReference>
<dbReference type="InterPro" id="IPR001995">
    <property type="entry name" value="Peptidase_A2_cat"/>
</dbReference>
<dbReference type="InterPro" id="IPR021109">
    <property type="entry name" value="Peptidase_aspartic_dom_sf"/>
</dbReference>
<evidence type="ECO:0000313" key="6">
    <source>
        <dbReference type="EMBL" id="NWU88105.1"/>
    </source>
</evidence>
<gene>
    <name evidence="6" type="primary">Ervk9_4</name>
    <name evidence="6" type="ORF">ONYCOR_R14935</name>
</gene>
<dbReference type="Pfam" id="PF00692">
    <property type="entry name" value="dUTPase"/>
    <property type="match status" value="1"/>
</dbReference>
<feature type="non-terminal residue" evidence="6">
    <location>
        <position position="257"/>
    </location>
</feature>
<dbReference type="Gene3D" id="2.40.70.10">
    <property type="entry name" value="Acid Proteases"/>
    <property type="match status" value="1"/>
</dbReference>
<name>A0A7K6ADR4_ONYCO</name>
<dbReference type="InterPro" id="IPR051592">
    <property type="entry name" value="HERV-K_Pro_peptidase_A2"/>
</dbReference>
<comment type="caution">
    <text evidence="6">The sequence shown here is derived from an EMBL/GenBank/DDBJ whole genome shotgun (WGS) entry which is preliminary data.</text>
</comment>
<keyword evidence="2" id="KW-0064">Aspartyl protease</keyword>
<keyword evidence="7" id="KW-1185">Reference proteome</keyword>
<reference evidence="6 7" key="1">
    <citation type="submission" date="2019-09" db="EMBL/GenBank/DDBJ databases">
        <title>Bird 10,000 Genomes (B10K) Project - Family phase.</title>
        <authorList>
            <person name="Zhang G."/>
        </authorList>
    </citation>
    <scope>NUCLEOTIDE SEQUENCE [LARGE SCALE GENOMIC DNA]</scope>
    <source>
        <strain evidence="6">B10K-DU-028-75</strain>
        <tissue evidence="6">Mixed tissue sample</tissue>
    </source>
</reference>
<dbReference type="InterPro" id="IPR029054">
    <property type="entry name" value="dUTPase-like"/>
</dbReference>
<dbReference type="GO" id="GO:0004190">
    <property type="term" value="F:aspartic-type endopeptidase activity"/>
    <property type="evidence" value="ECO:0007669"/>
    <property type="project" value="UniProtKB-KW"/>
</dbReference>
<evidence type="ECO:0000259" key="5">
    <source>
        <dbReference type="PROSITE" id="PS50175"/>
    </source>
</evidence>
<dbReference type="PANTHER" id="PTHR19422:SF123">
    <property type="entry name" value="RT1 CLASS I, LOCUS CE15"/>
    <property type="match status" value="1"/>
</dbReference>
<dbReference type="SUPFAM" id="SSF51283">
    <property type="entry name" value="dUTPase-like"/>
    <property type="match status" value="1"/>
</dbReference>
<evidence type="ECO:0000313" key="7">
    <source>
        <dbReference type="Proteomes" id="UP000550309"/>
    </source>
</evidence>
<feature type="region of interest" description="Disordered" evidence="4">
    <location>
        <begin position="1"/>
        <end position="25"/>
    </location>
</feature>
<dbReference type="CDD" id="cd05482">
    <property type="entry name" value="HIV_retropepsin_like"/>
    <property type="match status" value="1"/>
</dbReference>
<accession>A0A7K6ADR4</accession>
<keyword evidence="3" id="KW-0378">Hydrolase</keyword>
<dbReference type="OrthoDB" id="9900537at2759"/>
<dbReference type="PANTHER" id="PTHR19422">
    <property type="entry name" value="GAG RETROVIRAL POLYPROTEIN"/>
    <property type="match status" value="1"/>
</dbReference>
<evidence type="ECO:0000256" key="1">
    <source>
        <dbReference type="ARBA" id="ARBA00022670"/>
    </source>
</evidence>
<evidence type="ECO:0000256" key="4">
    <source>
        <dbReference type="SAM" id="MobiDB-lite"/>
    </source>
</evidence>
<dbReference type="InterPro" id="IPR001969">
    <property type="entry name" value="Aspartic_peptidase_AS"/>
</dbReference>
<dbReference type="SUPFAM" id="SSF50630">
    <property type="entry name" value="Acid proteases"/>
    <property type="match status" value="1"/>
</dbReference>
<dbReference type="PROSITE" id="PS50175">
    <property type="entry name" value="ASP_PROT_RETROV"/>
    <property type="match status" value="1"/>
</dbReference>
<dbReference type="Gene3D" id="2.70.40.10">
    <property type="match status" value="1"/>
</dbReference>
<dbReference type="InterPro" id="IPR034170">
    <property type="entry name" value="Retropepsin-like_cat_dom"/>
</dbReference>
<dbReference type="Proteomes" id="UP000550309">
    <property type="component" value="Unassembled WGS sequence"/>
</dbReference>
<feature type="domain" description="Peptidase A2" evidence="5">
    <location>
        <begin position="174"/>
        <end position="249"/>
    </location>
</feature>
<sequence>KKPCLSGKLEAGRKIARPGPSNKYSPRQSISDLFAATAGSEGLDLASNRAIDITSTAVVLIPMGVWGPLGQGIHALLIGHSSTTRMGLFVLPGVIDSDSHSEIQIMAWTPMPPCQIPEGQQLAQLIPFFSASPPGEGERGYGAFGSTGEPQIFWAKTISAAQPMMTCHTDEHKFEGLVDTGADISIVKDTEWPSDWPTVFPASTIQGVGGMQRPRQSAQLHTVVGPEGQTAKITHFVAPILCTLWGRDILGQFGTVM</sequence>